<keyword evidence="3" id="KW-0560">Oxidoreductase</keyword>
<dbReference type="InterPro" id="IPR002372">
    <property type="entry name" value="PQQ_rpt_dom"/>
</dbReference>
<evidence type="ECO:0000256" key="2">
    <source>
        <dbReference type="ARBA" id="ARBA00008156"/>
    </source>
</evidence>
<sequence length="669" mass="72428">VAVTVLSAAPGAAQQGAPTSGEWRTYGGDLGGTKYSPLDQIDASNFGDLEIAWRWQSSDAFTSKTTPHGGEWWTRAPVIFDALNQEDPDRWRDGQPPYTNNLKATPLMVDGRLYINMPTSAGAAIDAATGETLWIYNPKTYEAGTTTMSARWNQRGVAYWGEGETARVYWGTGNGFLICVEAVNGHPCLDFGENGRLDLVRDLPRADRGDRDWLNALLYSVQSPPLVVGDTVITPSSISSYNITREAPPGWMRGFDVRSGRTKWTFHTIPQGDEFGNDTGGGDSWRVTGKVGVWSMMSADEELGLLYLPTNTPAPDYYGGHRPGANLFAESVVALNIETGEREWHFQAVHHGLWDYDFPAAPNLVDIEVDGRPIKALAQISKQGFLYVFDRVTGEPVWPIEERAVPTDTDIPGEQVWPTQPFPTRPAPFEYQGANLDDLADFTPEIRQMAIDAVDGFRLGPLFTPQSLRGTVQRPSAGGGANWSGAGVDPETGLLYVPSVNAFSVRHYREPRSGEGATLAVIEGRGGDARRLTMPQGLPLFKPPYSRITAIDLNTGDHAWMNPLGNGDRIRNHPMLRALDLPPLGGDGSRSGPLVTKTLLIYALTTGGSNGGPRLLAVDKASGAEIASVDLPRGAIGTPMTYLLNGVQYISLTIGGSPVPELIALALPD</sequence>
<dbReference type="AlphaFoldDB" id="A0A381WFJ6"/>
<reference evidence="5" key="1">
    <citation type="submission" date="2018-05" db="EMBL/GenBank/DDBJ databases">
        <authorList>
            <person name="Lanie J.A."/>
            <person name="Ng W.-L."/>
            <person name="Kazmierczak K.M."/>
            <person name="Andrzejewski T.M."/>
            <person name="Davidsen T.M."/>
            <person name="Wayne K.J."/>
            <person name="Tettelin H."/>
            <person name="Glass J.I."/>
            <person name="Rusch D."/>
            <person name="Podicherti R."/>
            <person name="Tsui H.-C.T."/>
            <person name="Winkler M.E."/>
        </authorList>
    </citation>
    <scope>NUCLEOTIDE SEQUENCE</scope>
</reference>
<dbReference type="InterPro" id="IPR011047">
    <property type="entry name" value="Quinoprotein_ADH-like_sf"/>
</dbReference>
<protein>
    <recommendedName>
        <fullName evidence="4">Pyrrolo-quinoline quinone repeat domain-containing protein</fullName>
    </recommendedName>
</protein>
<dbReference type="InterPro" id="IPR017511">
    <property type="entry name" value="PQQ_mDH"/>
</dbReference>
<dbReference type="GO" id="GO:0048038">
    <property type="term" value="F:quinone binding"/>
    <property type="evidence" value="ECO:0007669"/>
    <property type="project" value="InterPro"/>
</dbReference>
<evidence type="ECO:0000259" key="4">
    <source>
        <dbReference type="Pfam" id="PF01011"/>
    </source>
</evidence>
<gene>
    <name evidence="5" type="ORF">METZ01_LOCUS104086</name>
</gene>
<feature type="non-terminal residue" evidence="5">
    <location>
        <position position="1"/>
    </location>
</feature>
<dbReference type="PANTHER" id="PTHR32303">
    <property type="entry name" value="QUINOPROTEIN ALCOHOL DEHYDROGENASE (CYTOCHROME C)"/>
    <property type="match status" value="1"/>
</dbReference>
<evidence type="ECO:0000256" key="3">
    <source>
        <dbReference type="ARBA" id="ARBA00023002"/>
    </source>
</evidence>
<comment type="similarity">
    <text evidence="2">Belongs to the bacterial PQQ dehydrogenase family.</text>
</comment>
<feature type="domain" description="Pyrrolo-quinoline quinone repeat" evidence="4">
    <location>
        <begin position="23"/>
        <end position="650"/>
    </location>
</feature>
<dbReference type="PANTHER" id="PTHR32303:SF4">
    <property type="entry name" value="QUINOPROTEIN GLUCOSE DEHYDROGENASE"/>
    <property type="match status" value="1"/>
</dbReference>
<dbReference type="Pfam" id="PF01011">
    <property type="entry name" value="PQQ"/>
    <property type="match status" value="1"/>
</dbReference>
<dbReference type="CDD" id="cd10280">
    <property type="entry name" value="PQQ_mGDH"/>
    <property type="match status" value="1"/>
</dbReference>
<dbReference type="EMBL" id="UINC01011636">
    <property type="protein sequence ID" value="SVA51232.1"/>
    <property type="molecule type" value="Genomic_DNA"/>
</dbReference>
<dbReference type="SUPFAM" id="SSF50998">
    <property type="entry name" value="Quinoprotein alcohol dehydrogenase-like"/>
    <property type="match status" value="1"/>
</dbReference>
<dbReference type="GO" id="GO:0016614">
    <property type="term" value="F:oxidoreductase activity, acting on CH-OH group of donors"/>
    <property type="evidence" value="ECO:0007669"/>
    <property type="project" value="InterPro"/>
</dbReference>
<organism evidence="5">
    <name type="scientific">marine metagenome</name>
    <dbReference type="NCBI Taxonomy" id="408172"/>
    <lineage>
        <taxon>unclassified sequences</taxon>
        <taxon>metagenomes</taxon>
        <taxon>ecological metagenomes</taxon>
    </lineage>
</organism>
<evidence type="ECO:0000313" key="5">
    <source>
        <dbReference type="EMBL" id="SVA51232.1"/>
    </source>
</evidence>
<accession>A0A381WFJ6</accession>
<comment type="cofactor">
    <cofactor evidence="1">
        <name>pyrroloquinoline quinone</name>
        <dbReference type="ChEBI" id="CHEBI:58442"/>
    </cofactor>
</comment>
<dbReference type="Gene3D" id="2.140.10.10">
    <property type="entry name" value="Quinoprotein alcohol dehydrogenase-like superfamily"/>
    <property type="match status" value="2"/>
</dbReference>
<name>A0A381WFJ6_9ZZZZ</name>
<evidence type="ECO:0000256" key="1">
    <source>
        <dbReference type="ARBA" id="ARBA00001931"/>
    </source>
</evidence>
<proteinExistence type="inferred from homology"/>
<dbReference type="GO" id="GO:0016020">
    <property type="term" value="C:membrane"/>
    <property type="evidence" value="ECO:0007669"/>
    <property type="project" value="InterPro"/>
</dbReference>